<keyword evidence="2" id="KW-1185">Reference proteome</keyword>
<reference evidence="1 2" key="1">
    <citation type="submission" date="2016-12" db="EMBL/GenBank/DDBJ databases">
        <title>Study of bacterial adaptation to deep sea.</title>
        <authorList>
            <person name="Song J."/>
            <person name="Yoshizawa S."/>
            <person name="Kogure K."/>
        </authorList>
    </citation>
    <scope>NUCLEOTIDE SEQUENCE [LARGE SCALE GENOMIC DNA]</scope>
    <source>
        <strain evidence="1 2">SAORIC-165</strain>
    </source>
</reference>
<dbReference type="InterPro" id="IPR010870">
    <property type="entry name" value="Porin_O/P"/>
</dbReference>
<evidence type="ECO:0000313" key="2">
    <source>
        <dbReference type="Proteomes" id="UP000239907"/>
    </source>
</evidence>
<protein>
    <recommendedName>
        <fullName evidence="3">Porin</fullName>
    </recommendedName>
</protein>
<organism evidence="1 2">
    <name type="scientific">Rubritalea profundi</name>
    <dbReference type="NCBI Taxonomy" id="1658618"/>
    <lineage>
        <taxon>Bacteria</taxon>
        <taxon>Pseudomonadati</taxon>
        <taxon>Verrucomicrobiota</taxon>
        <taxon>Verrucomicrobiia</taxon>
        <taxon>Verrucomicrobiales</taxon>
        <taxon>Rubritaleaceae</taxon>
        <taxon>Rubritalea</taxon>
    </lineage>
</organism>
<dbReference type="Gene3D" id="2.40.160.10">
    <property type="entry name" value="Porin"/>
    <property type="match status" value="1"/>
</dbReference>
<dbReference type="Pfam" id="PF07396">
    <property type="entry name" value="Porin_O_P"/>
    <property type="match status" value="1"/>
</dbReference>
<proteinExistence type="predicted"/>
<dbReference type="Proteomes" id="UP000239907">
    <property type="component" value="Unassembled WGS sequence"/>
</dbReference>
<sequence>MTQGSATAGELSSDTISQEVDTFEEIWSLATLYGNEGNPILQKFAISGRFHADYSHLESNQGDYSDFDARRLRIGFKSQWFQDFTLHVEADLDAENVDFDFDSESYKGLTDAYLGWSPNKQWNLKLGKQSAGFTLDGKTSSKKLLTLERSNLANNLWFSKEYFTGISASVKHNKWSYFAGAFSSAVPKELTEFDAGNFGILSTYYDLTDQTGGEESILTLDYVYNEPHQNNGTRSFEQVVSLNHRYENDLWGLRSEVSAGQGYDDQSDVWGVSIMPFYNLNDKLQLVTRYTHMTSADANGLRLNRYENIIESGRGDSYHEGYAGLNWYIYNHKLKCQSGVTYTQMRDLTNDGGAYDGWGLNLGLRMYW</sequence>
<evidence type="ECO:0008006" key="3">
    <source>
        <dbReference type="Google" id="ProtNLM"/>
    </source>
</evidence>
<accession>A0A2S7U2I9</accession>
<name>A0A2S7U2I9_9BACT</name>
<dbReference type="InterPro" id="IPR023614">
    <property type="entry name" value="Porin_dom_sf"/>
</dbReference>
<dbReference type="EMBL" id="MQWA01000001">
    <property type="protein sequence ID" value="PQJ28624.1"/>
    <property type="molecule type" value="Genomic_DNA"/>
</dbReference>
<evidence type="ECO:0000313" key="1">
    <source>
        <dbReference type="EMBL" id="PQJ28624.1"/>
    </source>
</evidence>
<dbReference type="SUPFAM" id="SSF56935">
    <property type="entry name" value="Porins"/>
    <property type="match status" value="1"/>
</dbReference>
<comment type="caution">
    <text evidence="1">The sequence shown here is derived from an EMBL/GenBank/DDBJ whole genome shotgun (WGS) entry which is preliminary data.</text>
</comment>
<dbReference type="AlphaFoldDB" id="A0A2S7U2I9"/>
<gene>
    <name evidence="1" type="ORF">BSZ32_08985</name>
</gene>